<dbReference type="PANTHER" id="PTHR30203">
    <property type="entry name" value="OUTER MEMBRANE CATION EFFLUX PROTEIN"/>
    <property type="match status" value="1"/>
</dbReference>
<evidence type="ECO:0000256" key="4">
    <source>
        <dbReference type="SAM" id="SignalP"/>
    </source>
</evidence>
<dbReference type="InterPro" id="IPR010131">
    <property type="entry name" value="MdtP/NodT-like"/>
</dbReference>
<gene>
    <name evidence="5" type="ORF">EYS42_09240</name>
</gene>
<feature type="coiled-coil region" evidence="3">
    <location>
        <begin position="230"/>
        <end position="264"/>
    </location>
</feature>
<dbReference type="Proteomes" id="UP000292120">
    <property type="component" value="Unassembled WGS sequence"/>
</dbReference>
<name>A0A4V2JFQ4_9BURK</name>
<evidence type="ECO:0000313" key="6">
    <source>
        <dbReference type="Proteomes" id="UP000292120"/>
    </source>
</evidence>
<feature type="chain" id="PRO_5020189779" evidence="4">
    <location>
        <begin position="16"/>
        <end position="475"/>
    </location>
</feature>
<dbReference type="Gene3D" id="1.20.1600.10">
    <property type="entry name" value="Outer membrane efflux proteins (OEP)"/>
    <property type="match status" value="1"/>
</dbReference>
<evidence type="ECO:0000256" key="2">
    <source>
        <dbReference type="RuleBase" id="RU362097"/>
    </source>
</evidence>
<dbReference type="OrthoDB" id="9770517at2"/>
<dbReference type="PANTHER" id="PTHR30203:SF33">
    <property type="entry name" value="BLR4455 PROTEIN"/>
    <property type="match status" value="1"/>
</dbReference>
<dbReference type="GO" id="GO:0015562">
    <property type="term" value="F:efflux transmembrane transporter activity"/>
    <property type="evidence" value="ECO:0007669"/>
    <property type="project" value="InterPro"/>
</dbReference>
<sequence>MIPSVLKPWAVAVSAAVLSACSSAPTWPEARLDVPAAYSEAEAAQGRWKAAEPAEAQPRGQWWRVFQDPVLDTLQQQAEAGYPGLAAAAARVKAARALWQGAQAERSVQLGLQAGGSRQKLSAVEAGAPAGTRVPPGTAWQVGLGASYEVDLFQRVAQGVQAAEADAQAVEASARSVQLALQADVAQAHFQLRALDAEVALLAQTLALREQTLALVSKRHQAGDVSALDVARAQADRASTRAELQGAQGQRQRAEQALALLLGQPPAAFRQTPAPLPADVRWPGVPAGLPSALLERRPDVAAAQARMMAANARLGQARSALFPALVLTAQGGQASPELSDLFAMSARTWLVSAVFNLPLIDGGRNRAAITRAEAALDETVADYRGAVLQAFGEVDGQLTGLRTTREQAESVDEAVAAARRSAVLADKRYRAGEDSYATLLDTQRSLLAAERQAVQLRGAWASQTVGLVRALGGGW</sequence>
<dbReference type="Pfam" id="PF02321">
    <property type="entry name" value="OEP"/>
    <property type="match status" value="2"/>
</dbReference>
<dbReference type="EMBL" id="SIXI01000003">
    <property type="protein sequence ID" value="TBO31408.1"/>
    <property type="molecule type" value="Genomic_DNA"/>
</dbReference>
<keyword evidence="2" id="KW-1134">Transmembrane beta strand</keyword>
<feature type="signal peptide" evidence="4">
    <location>
        <begin position="1"/>
        <end position="15"/>
    </location>
</feature>
<evidence type="ECO:0000313" key="5">
    <source>
        <dbReference type="EMBL" id="TBO31408.1"/>
    </source>
</evidence>
<reference evidence="5 6" key="1">
    <citation type="submission" date="2019-02" db="EMBL/GenBank/DDBJ databases">
        <title>Aquabacterium sp. strain KMB7.</title>
        <authorList>
            <person name="Chen W.-M."/>
        </authorList>
    </citation>
    <scope>NUCLEOTIDE SEQUENCE [LARGE SCALE GENOMIC DNA]</scope>
    <source>
        <strain evidence="5 6">KMB7</strain>
    </source>
</reference>
<dbReference type="PROSITE" id="PS51257">
    <property type="entry name" value="PROKAR_LIPOPROTEIN"/>
    <property type="match status" value="1"/>
</dbReference>
<organism evidence="5 6">
    <name type="scientific">Aquabacterium lacunae</name>
    <dbReference type="NCBI Taxonomy" id="2528630"/>
    <lineage>
        <taxon>Bacteria</taxon>
        <taxon>Pseudomonadati</taxon>
        <taxon>Pseudomonadota</taxon>
        <taxon>Betaproteobacteria</taxon>
        <taxon>Burkholderiales</taxon>
        <taxon>Aquabacterium</taxon>
    </lineage>
</organism>
<comment type="caution">
    <text evidence="5">The sequence shown here is derived from an EMBL/GenBank/DDBJ whole genome shotgun (WGS) entry which is preliminary data.</text>
</comment>
<keyword evidence="4" id="KW-0732">Signal</keyword>
<evidence type="ECO:0000256" key="3">
    <source>
        <dbReference type="SAM" id="Coils"/>
    </source>
</evidence>
<dbReference type="GO" id="GO:0005886">
    <property type="term" value="C:plasma membrane"/>
    <property type="evidence" value="ECO:0007669"/>
    <property type="project" value="UniProtKB-SubCell"/>
</dbReference>
<dbReference type="SUPFAM" id="SSF56954">
    <property type="entry name" value="Outer membrane efflux proteins (OEP)"/>
    <property type="match status" value="1"/>
</dbReference>
<comment type="similarity">
    <text evidence="1 2">Belongs to the outer membrane factor (OMF) (TC 1.B.17) family.</text>
</comment>
<protein>
    <submittedName>
        <fullName evidence="5">Efflux transporter outer membrane subunit</fullName>
    </submittedName>
</protein>
<accession>A0A4V2JFQ4</accession>
<keyword evidence="2" id="KW-0472">Membrane</keyword>
<dbReference type="NCBIfam" id="TIGR01845">
    <property type="entry name" value="outer_NodT"/>
    <property type="match status" value="1"/>
</dbReference>
<keyword evidence="2" id="KW-0564">Palmitate</keyword>
<evidence type="ECO:0000256" key="1">
    <source>
        <dbReference type="ARBA" id="ARBA00007613"/>
    </source>
</evidence>
<dbReference type="AlphaFoldDB" id="A0A4V2JFQ4"/>
<keyword evidence="3" id="KW-0175">Coiled coil</keyword>
<comment type="subcellular location">
    <subcellularLocation>
        <location evidence="2">Cell membrane</location>
        <topology evidence="2">Lipid-anchor</topology>
    </subcellularLocation>
</comment>
<keyword evidence="6" id="KW-1185">Reference proteome</keyword>
<keyword evidence="2" id="KW-0449">Lipoprotein</keyword>
<dbReference type="RefSeq" id="WP_130967862.1">
    <property type="nucleotide sequence ID" value="NZ_SIXI01000003.1"/>
</dbReference>
<proteinExistence type="inferred from homology"/>
<dbReference type="Gene3D" id="2.20.200.10">
    <property type="entry name" value="Outer membrane efflux proteins (OEP)"/>
    <property type="match status" value="1"/>
</dbReference>
<dbReference type="InterPro" id="IPR003423">
    <property type="entry name" value="OMP_efflux"/>
</dbReference>
<keyword evidence="2" id="KW-0812">Transmembrane</keyword>